<dbReference type="PANTHER" id="PTHR47894:SF4">
    <property type="entry name" value="HTH-TYPE TRANSCRIPTIONAL REGULATOR GADX"/>
    <property type="match status" value="1"/>
</dbReference>
<organism evidence="6 7">
    <name type="scientific">Acuticoccus mangrovi</name>
    <dbReference type="NCBI Taxonomy" id="2796142"/>
    <lineage>
        <taxon>Bacteria</taxon>
        <taxon>Pseudomonadati</taxon>
        <taxon>Pseudomonadota</taxon>
        <taxon>Alphaproteobacteria</taxon>
        <taxon>Hyphomicrobiales</taxon>
        <taxon>Amorphaceae</taxon>
        <taxon>Acuticoccus</taxon>
    </lineage>
</organism>
<evidence type="ECO:0000313" key="6">
    <source>
        <dbReference type="EMBL" id="MBJ3777152.1"/>
    </source>
</evidence>
<dbReference type="Proteomes" id="UP000609531">
    <property type="component" value="Unassembled WGS sequence"/>
</dbReference>
<dbReference type="AlphaFoldDB" id="A0A934INJ4"/>
<proteinExistence type="predicted"/>
<dbReference type="RefSeq" id="WP_198883055.1">
    <property type="nucleotide sequence ID" value="NZ_JAEKJA010000013.1"/>
</dbReference>
<keyword evidence="7" id="KW-1185">Reference proteome</keyword>
<dbReference type="GO" id="GO:0005829">
    <property type="term" value="C:cytosol"/>
    <property type="evidence" value="ECO:0007669"/>
    <property type="project" value="TreeGrafter"/>
</dbReference>
<dbReference type="InterPro" id="IPR020449">
    <property type="entry name" value="Tscrpt_reg_AraC-type_HTH"/>
</dbReference>
<feature type="compositionally biased region" description="Polar residues" evidence="4">
    <location>
        <begin position="1"/>
        <end position="13"/>
    </location>
</feature>
<name>A0A934INJ4_9HYPH</name>
<dbReference type="GO" id="GO:0000976">
    <property type="term" value="F:transcription cis-regulatory region binding"/>
    <property type="evidence" value="ECO:0007669"/>
    <property type="project" value="TreeGrafter"/>
</dbReference>
<evidence type="ECO:0000256" key="2">
    <source>
        <dbReference type="ARBA" id="ARBA00023125"/>
    </source>
</evidence>
<evidence type="ECO:0000256" key="4">
    <source>
        <dbReference type="SAM" id="MobiDB-lite"/>
    </source>
</evidence>
<dbReference type="SMART" id="SM00342">
    <property type="entry name" value="HTH_ARAC"/>
    <property type="match status" value="1"/>
</dbReference>
<dbReference type="SUPFAM" id="SSF46689">
    <property type="entry name" value="Homeodomain-like"/>
    <property type="match status" value="1"/>
</dbReference>
<evidence type="ECO:0000313" key="7">
    <source>
        <dbReference type="Proteomes" id="UP000609531"/>
    </source>
</evidence>
<feature type="domain" description="HTH araC/xylS-type" evidence="5">
    <location>
        <begin position="280"/>
        <end position="378"/>
    </location>
</feature>
<reference evidence="6" key="1">
    <citation type="submission" date="2020-12" db="EMBL/GenBank/DDBJ databases">
        <title>Bacterial taxonomy.</title>
        <authorList>
            <person name="Pan X."/>
        </authorList>
    </citation>
    <scope>NUCLEOTIDE SEQUENCE</scope>
    <source>
        <strain evidence="6">B2012</strain>
    </source>
</reference>
<dbReference type="Gene3D" id="1.10.10.60">
    <property type="entry name" value="Homeodomain-like"/>
    <property type="match status" value="1"/>
</dbReference>
<evidence type="ECO:0000256" key="3">
    <source>
        <dbReference type="ARBA" id="ARBA00023163"/>
    </source>
</evidence>
<dbReference type="Pfam" id="PF12833">
    <property type="entry name" value="HTH_18"/>
    <property type="match status" value="1"/>
</dbReference>
<keyword evidence="2" id="KW-0238">DNA-binding</keyword>
<keyword evidence="3" id="KW-0804">Transcription</keyword>
<keyword evidence="1" id="KW-0805">Transcription regulation</keyword>
<protein>
    <submittedName>
        <fullName evidence="6">Helix-turn-helix domain-containing protein</fullName>
    </submittedName>
</protein>
<dbReference type="InterPro" id="IPR018060">
    <property type="entry name" value="HTH_AraC"/>
</dbReference>
<dbReference type="PROSITE" id="PS01124">
    <property type="entry name" value="HTH_ARAC_FAMILY_2"/>
    <property type="match status" value="1"/>
</dbReference>
<evidence type="ECO:0000256" key="1">
    <source>
        <dbReference type="ARBA" id="ARBA00023015"/>
    </source>
</evidence>
<comment type="caution">
    <text evidence="6">The sequence shown here is derived from an EMBL/GenBank/DDBJ whole genome shotgun (WGS) entry which is preliminary data.</text>
</comment>
<dbReference type="EMBL" id="JAEKJA010000013">
    <property type="protein sequence ID" value="MBJ3777152.1"/>
    <property type="molecule type" value="Genomic_DNA"/>
</dbReference>
<sequence length="393" mass="43372">MRGRSQQLNNSPIANERELGPQLTQIDKKTFSSVRPNGMETRPTGAIGLVRANGFGPLPNLFEERAGEAALWRMFEGAGLPADVTGLPDIPIPFRSMVNIIGRCGLYLDDRTFGLDIGEQMAGKAFGRWGQYTISALTLGTAIARLSTTVSAHHNQGTVRLVRDEERLILRNFDRPVDIDRRHHSDHLIPILLGFCRIYLGEDWLPEWIEVGYPHDPGVLLLEERLGVPVHCGKPGVGVPLAGADLAQVRLLPDHALNGPVTFREVVADSVMRDAPEPARSLSALVSLRLLDGRSDIEGAAQLAGLGVQTLQRRLREKGYSYREVVDAARRERAIAMLLETDLSLVQIAVALGYQEHSGFTRAFKRWVGVSPSEFRSICGRSPRTPRLSDANW</sequence>
<dbReference type="PRINTS" id="PR00032">
    <property type="entry name" value="HTHARAC"/>
</dbReference>
<dbReference type="InterPro" id="IPR009057">
    <property type="entry name" value="Homeodomain-like_sf"/>
</dbReference>
<feature type="region of interest" description="Disordered" evidence="4">
    <location>
        <begin position="1"/>
        <end position="21"/>
    </location>
</feature>
<evidence type="ECO:0000259" key="5">
    <source>
        <dbReference type="PROSITE" id="PS01124"/>
    </source>
</evidence>
<accession>A0A934INJ4</accession>
<gene>
    <name evidence="6" type="ORF">JCR33_15705</name>
</gene>
<dbReference type="GO" id="GO:0003700">
    <property type="term" value="F:DNA-binding transcription factor activity"/>
    <property type="evidence" value="ECO:0007669"/>
    <property type="project" value="InterPro"/>
</dbReference>
<dbReference type="InterPro" id="IPR032687">
    <property type="entry name" value="AraC-type_N"/>
</dbReference>
<dbReference type="Pfam" id="PF12625">
    <property type="entry name" value="Arabinose_bd"/>
    <property type="match status" value="1"/>
</dbReference>
<dbReference type="PANTHER" id="PTHR47894">
    <property type="entry name" value="HTH-TYPE TRANSCRIPTIONAL REGULATOR GADX"/>
    <property type="match status" value="1"/>
</dbReference>